<comment type="caution">
    <text evidence="1">The sequence shown here is derived from an EMBL/GenBank/DDBJ whole genome shotgun (WGS) entry which is preliminary data.</text>
</comment>
<protein>
    <submittedName>
        <fullName evidence="1">MSMEG_0570 family nitrogen starvation response protein</fullName>
    </submittedName>
</protein>
<organism evidence="1 2">
    <name type="scientific">Robbsia betulipollinis</name>
    <dbReference type="NCBI Taxonomy" id="2981849"/>
    <lineage>
        <taxon>Bacteria</taxon>
        <taxon>Pseudomonadati</taxon>
        <taxon>Pseudomonadota</taxon>
        <taxon>Betaproteobacteria</taxon>
        <taxon>Burkholderiales</taxon>
        <taxon>Burkholderiaceae</taxon>
        <taxon>Robbsia</taxon>
    </lineage>
</organism>
<dbReference type="NCBIfam" id="TIGR04042">
    <property type="entry name" value="MSMEG_0570_fam"/>
    <property type="match status" value="1"/>
</dbReference>
<gene>
    <name evidence="1" type="ORF">OVY01_21065</name>
</gene>
<reference evidence="1" key="1">
    <citation type="submission" date="2022-11" db="EMBL/GenBank/DDBJ databases">
        <title>Robbsia betulipollinis sp. nov., isolated from pollen of birch (Betula pendula).</title>
        <authorList>
            <person name="Shi H."/>
            <person name="Ambika Manirajan B."/>
            <person name="Ratering S."/>
            <person name="Geissler-Plaum R."/>
            <person name="Schnell S."/>
        </authorList>
    </citation>
    <scope>NUCLEOTIDE SEQUENCE</scope>
    <source>
        <strain evidence="1">Bb-Pol-6</strain>
    </source>
</reference>
<dbReference type="Proteomes" id="UP001082899">
    <property type="component" value="Unassembled WGS sequence"/>
</dbReference>
<evidence type="ECO:0000313" key="1">
    <source>
        <dbReference type="EMBL" id="MCY0389641.1"/>
    </source>
</evidence>
<accession>A0ABT3ZSV2</accession>
<dbReference type="EMBL" id="JAPMXC010000011">
    <property type="protein sequence ID" value="MCY0389641.1"/>
    <property type="molecule type" value="Genomic_DNA"/>
</dbReference>
<evidence type="ECO:0000313" key="2">
    <source>
        <dbReference type="Proteomes" id="UP001082899"/>
    </source>
</evidence>
<sequence length="94" mass="10506">MPEMLFRVRWPDASVSECYSPSLVIKDYLAVGERYPLAVFVEKSRTALTIASERVRAKYGFACSAAADQMARIDAQAERFRAQPDAVVTVEAFL</sequence>
<dbReference type="InterPro" id="IPR023846">
    <property type="entry name" value="CHP04042_MSMEG0570"/>
</dbReference>
<keyword evidence="2" id="KW-1185">Reference proteome</keyword>
<proteinExistence type="predicted"/>
<dbReference type="RefSeq" id="WP_267849572.1">
    <property type="nucleotide sequence ID" value="NZ_JAPMXC010000011.1"/>
</dbReference>
<name>A0ABT3ZSV2_9BURK</name>